<sequence>MPDLKRRRQTFIIGVGCTAFVKPRGQRSTEDMGLEAATKALLDAGITYDSIEAAHVGYCYGDSTTGQRALYNLGLTGIPIVNVNNNCSTGSTAFYQSNNLVKYGAAECVMALGFERMAPGSLVTHFPDRPSPLKLHSDLREQVENAYVGTNKGPSAARFFGDAGTEYLKKYGGTVEHFAKIASKNHKHSLNNPYSQFRNGWSTEQVMAALGITNELTKLMCSPTSDGAACCIIASEDFVHKRGLENQAIEVAGNVLVTDGVETFETRNAMELVGFSMTQRCADEVFCQAGFPKGEGRDQLAVIELHDCFASNELITYDALRLCSPGRAVELVERGDNTYGGKYVVNPSGGLEAKGHPLGATGLGMHFYITMQLRGWAGPMQVPGATEKFGLVHNIGLGGAVVCSLLRRPQFYKPDGKSGIDRVGYNHGHICRSVTMSDINKVKSVHSSNFVLERAKL</sequence>
<evidence type="ECO:0000313" key="1">
    <source>
        <dbReference type="EMBL" id="KAF9645028.1"/>
    </source>
</evidence>
<evidence type="ECO:0000313" key="2">
    <source>
        <dbReference type="Proteomes" id="UP000886501"/>
    </source>
</evidence>
<gene>
    <name evidence="1" type="ORF">BDM02DRAFT_3173764</name>
</gene>
<dbReference type="Proteomes" id="UP000886501">
    <property type="component" value="Unassembled WGS sequence"/>
</dbReference>
<reference evidence="1" key="2">
    <citation type="journal article" date="2020" name="Nat. Commun.">
        <title>Large-scale genome sequencing of mycorrhizal fungi provides insights into the early evolution of symbiotic traits.</title>
        <authorList>
            <person name="Miyauchi S."/>
            <person name="Kiss E."/>
            <person name="Kuo A."/>
            <person name="Drula E."/>
            <person name="Kohler A."/>
            <person name="Sanchez-Garcia M."/>
            <person name="Morin E."/>
            <person name="Andreopoulos B."/>
            <person name="Barry K.W."/>
            <person name="Bonito G."/>
            <person name="Buee M."/>
            <person name="Carver A."/>
            <person name="Chen C."/>
            <person name="Cichocki N."/>
            <person name="Clum A."/>
            <person name="Culley D."/>
            <person name="Crous P.W."/>
            <person name="Fauchery L."/>
            <person name="Girlanda M."/>
            <person name="Hayes R.D."/>
            <person name="Keri Z."/>
            <person name="LaButti K."/>
            <person name="Lipzen A."/>
            <person name="Lombard V."/>
            <person name="Magnuson J."/>
            <person name="Maillard F."/>
            <person name="Murat C."/>
            <person name="Nolan M."/>
            <person name="Ohm R.A."/>
            <person name="Pangilinan J."/>
            <person name="Pereira M.F."/>
            <person name="Perotto S."/>
            <person name="Peter M."/>
            <person name="Pfister S."/>
            <person name="Riley R."/>
            <person name="Sitrit Y."/>
            <person name="Stielow J.B."/>
            <person name="Szollosi G."/>
            <person name="Zifcakova L."/>
            <person name="Stursova M."/>
            <person name="Spatafora J.W."/>
            <person name="Tedersoo L."/>
            <person name="Vaario L.M."/>
            <person name="Yamada A."/>
            <person name="Yan M."/>
            <person name="Wang P."/>
            <person name="Xu J."/>
            <person name="Bruns T."/>
            <person name="Baldrian P."/>
            <person name="Vilgalys R."/>
            <person name="Dunand C."/>
            <person name="Henrissat B."/>
            <person name="Grigoriev I.V."/>
            <person name="Hibbett D."/>
            <person name="Nagy L.G."/>
            <person name="Martin F.M."/>
        </authorList>
    </citation>
    <scope>NUCLEOTIDE SEQUENCE</scope>
    <source>
        <strain evidence="1">P2</strain>
    </source>
</reference>
<organism evidence="1 2">
    <name type="scientific">Thelephora ganbajun</name>
    <name type="common">Ganba fungus</name>
    <dbReference type="NCBI Taxonomy" id="370292"/>
    <lineage>
        <taxon>Eukaryota</taxon>
        <taxon>Fungi</taxon>
        <taxon>Dikarya</taxon>
        <taxon>Basidiomycota</taxon>
        <taxon>Agaricomycotina</taxon>
        <taxon>Agaricomycetes</taxon>
        <taxon>Thelephorales</taxon>
        <taxon>Thelephoraceae</taxon>
        <taxon>Thelephora</taxon>
    </lineage>
</organism>
<keyword evidence="2" id="KW-1185">Reference proteome</keyword>
<comment type="caution">
    <text evidence="1">The sequence shown here is derived from an EMBL/GenBank/DDBJ whole genome shotgun (WGS) entry which is preliminary data.</text>
</comment>
<proteinExistence type="predicted"/>
<name>A0ACB6Z5Z2_THEGA</name>
<reference evidence="1" key="1">
    <citation type="submission" date="2019-10" db="EMBL/GenBank/DDBJ databases">
        <authorList>
            <consortium name="DOE Joint Genome Institute"/>
            <person name="Kuo A."/>
            <person name="Miyauchi S."/>
            <person name="Kiss E."/>
            <person name="Drula E."/>
            <person name="Kohler A."/>
            <person name="Sanchez-Garcia M."/>
            <person name="Andreopoulos B."/>
            <person name="Barry K.W."/>
            <person name="Bonito G."/>
            <person name="Buee M."/>
            <person name="Carver A."/>
            <person name="Chen C."/>
            <person name="Cichocki N."/>
            <person name="Clum A."/>
            <person name="Culley D."/>
            <person name="Crous P.W."/>
            <person name="Fauchery L."/>
            <person name="Girlanda M."/>
            <person name="Hayes R."/>
            <person name="Keri Z."/>
            <person name="Labutti K."/>
            <person name="Lipzen A."/>
            <person name="Lombard V."/>
            <person name="Magnuson J."/>
            <person name="Maillard F."/>
            <person name="Morin E."/>
            <person name="Murat C."/>
            <person name="Nolan M."/>
            <person name="Ohm R."/>
            <person name="Pangilinan J."/>
            <person name="Pereira M."/>
            <person name="Perotto S."/>
            <person name="Peter M."/>
            <person name="Riley R."/>
            <person name="Sitrit Y."/>
            <person name="Stielow B."/>
            <person name="Szollosi G."/>
            <person name="Zifcakova L."/>
            <person name="Stursova M."/>
            <person name="Spatafora J.W."/>
            <person name="Tedersoo L."/>
            <person name="Vaario L.-M."/>
            <person name="Yamada A."/>
            <person name="Yan M."/>
            <person name="Wang P."/>
            <person name="Xu J."/>
            <person name="Bruns T."/>
            <person name="Baldrian P."/>
            <person name="Vilgalys R."/>
            <person name="Henrissat B."/>
            <person name="Grigoriev I.V."/>
            <person name="Hibbett D."/>
            <person name="Nagy L.G."/>
            <person name="Martin F.M."/>
        </authorList>
    </citation>
    <scope>NUCLEOTIDE SEQUENCE</scope>
    <source>
        <strain evidence="1">P2</strain>
    </source>
</reference>
<dbReference type="EMBL" id="MU118107">
    <property type="protein sequence ID" value="KAF9645028.1"/>
    <property type="molecule type" value="Genomic_DNA"/>
</dbReference>
<protein>
    <submittedName>
        <fullName evidence="1">Thiolase-like protein</fullName>
    </submittedName>
</protein>
<accession>A0ACB6Z5Z2</accession>